<dbReference type="Gene3D" id="3.40.630.30">
    <property type="match status" value="1"/>
</dbReference>
<keyword evidence="1" id="KW-0012">Acyltransferase</keyword>
<dbReference type="GO" id="GO:0016746">
    <property type="term" value="F:acyltransferase activity"/>
    <property type="evidence" value="ECO:0007669"/>
    <property type="project" value="UniProtKB-KW"/>
</dbReference>
<name>A0ABT1RUF7_9FIRM</name>
<evidence type="ECO:0000313" key="2">
    <source>
        <dbReference type="Proteomes" id="UP001524502"/>
    </source>
</evidence>
<gene>
    <name evidence="1" type="ORF">NE619_17290</name>
</gene>
<reference evidence="1 2" key="1">
    <citation type="submission" date="2022-06" db="EMBL/GenBank/DDBJ databases">
        <title>Isolation of gut microbiota from human fecal samples.</title>
        <authorList>
            <person name="Pamer E.G."/>
            <person name="Barat B."/>
            <person name="Waligurski E."/>
            <person name="Medina S."/>
            <person name="Paddock L."/>
            <person name="Mostad J."/>
        </authorList>
    </citation>
    <scope>NUCLEOTIDE SEQUENCE [LARGE SCALE GENOMIC DNA]</scope>
    <source>
        <strain evidence="1 2">SL.3.17</strain>
    </source>
</reference>
<dbReference type="RefSeq" id="WP_256133688.1">
    <property type="nucleotide sequence ID" value="NZ_JANFXK010000031.1"/>
</dbReference>
<dbReference type="InterPro" id="IPR016181">
    <property type="entry name" value="Acyl_CoA_acyltransferase"/>
</dbReference>
<organism evidence="1 2">
    <name type="scientific">Anaerovorax odorimutans</name>
    <dbReference type="NCBI Taxonomy" id="109327"/>
    <lineage>
        <taxon>Bacteria</taxon>
        <taxon>Bacillati</taxon>
        <taxon>Bacillota</taxon>
        <taxon>Clostridia</taxon>
        <taxon>Peptostreptococcales</taxon>
        <taxon>Anaerovoracaceae</taxon>
        <taxon>Anaerovorax</taxon>
    </lineage>
</organism>
<evidence type="ECO:0000313" key="1">
    <source>
        <dbReference type="EMBL" id="MCQ4638486.1"/>
    </source>
</evidence>
<sequence>MKLDIKIKKVTADETNIFLKLLNFRYKYYVEKLKYIGASDDMDLLKLEYDKYDKNAIHYYINNGGDEIIAYARVIKNSMPKPIIDKTTVGNMNIIKNKKVTEISRLIISDEKRHTHILPMLVVELYKYLISSDTDIVLIDTFVGSDSYKIFKKLGFEDLDYLYNDGEYKVTKKSSILYLDLLEFQYKLKYRPEKCHKSFERLLILVEGRK</sequence>
<accession>A0ABT1RUF7</accession>
<keyword evidence="2" id="KW-1185">Reference proteome</keyword>
<protein>
    <submittedName>
        <fullName evidence="1">GNAT family N-acetyltransferase</fullName>
        <ecNumber evidence="1">2.3.1.-</ecNumber>
    </submittedName>
</protein>
<comment type="caution">
    <text evidence="1">The sequence shown here is derived from an EMBL/GenBank/DDBJ whole genome shotgun (WGS) entry which is preliminary data.</text>
</comment>
<dbReference type="Pfam" id="PF13444">
    <property type="entry name" value="Acetyltransf_5"/>
    <property type="match status" value="1"/>
</dbReference>
<proteinExistence type="predicted"/>
<dbReference type="SUPFAM" id="SSF55729">
    <property type="entry name" value="Acyl-CoA N-acyltransferases (Nat)"/>
    <property type="match status" value="1"/>
</dbReference>
<dbReference type="EMBL" id="JANFXK010000031">
    <property type="protein sequence ID" value="MCQ4638486.1"/>
    <property type="molecule type" value="Genomic_DNA"/>
</dbReference>
<keyword evidence="1" id="KW-0808">Transferase</keyword>
<dbReference type="Proteomes" id="UP001524502">
    <property type="component" value="Unassembled WGS sequence"/>
</dbReference>
<dbReference type="EC" id="2.3.1.-" evidence="1"/>